<dbReference type="InterPro" id="IPR036250">
    <property type="entry name" value="AcylCo_DH-like_C"/>
</dbReference>
<comment type="cofactor">
    <cofactor evidence="1">
        <name>FAD</name>
        <dbReference type="ChEBI" id="CHEBI:57692"/>
    </cofactor>
</comment>
<dbReference type="InterPro" id="IPR006091">
    <property type="entry name" value="Acyl-CoA_Oxase/DH_mid-dom"/>
</dbReference>
<dbReference type="PANTHER" id="PTHR43292:SF3">
    <property type="entry name" value="ACYL-COA DEHYDROGENASE FADE29"/>
    <property type="match status" value="1"/>
</dbReference>
<dbReference type="Pfam" id="PF00441">
    <property type="entry name" value="Acyl-CoA_dh_1"/>
    <property type="match status" value="1"/>
</dbReference>
<evidence type="ECO:0000259" key="8">
    <source>
        <dbReference type="Pfam" id="PF02771"/>
    </source>
</evidence>
<dbReference type="InterPro" id="IPR046373">
    <property type="entry name" value="Acyl-CoA_Oxase/DH_mid-dom_sf"/>
</dbReference>
<evidence type="ECO:0000259" key="6">
    <source>
        <dbReference type="Pfam" id="PF00441"/>
    </source>
</evidence>
<feature type="domain" description="Acyl-CoA dehydrogenase/oxidase C-terminal" evidence="6">
    <location>
        <begin position="227"/>
        <end position="381"/>
    </location>
</feature>
<feature type="domain" description="Acyl-CoA dehydrogenase/oxidase N-terminal" evidence="8">
    <location>
        <begin position="39"/>
        <end position="117"/>
    </location>
</feature>
<dbReference type="SUPFAM" id="SSF47203">
    <property type="entry name" value="Acyl-CoA dehydrogenase C-terminal domain-like"/>
    <property type="match status" value="1"/>
</dbReference>
<dbReference type="FunFam" id="2.40.110.10:FF:000011">
    <property type="entry name" value="Acyl-CoA dehydrogenase FadE34"/>
    <property type="match status" value="1"/>
</dbReference>
<organism evidence="9">
    <name type="scientific">marine metagenome</name>
    <dbReference type="NCBI Taxonomy" id="408172"/>
    <lineage>
        <taxon>unclassified sequences</taxon>
        <taxon>metagenomes</taxon>
        <taxon>ecological metagenomes</taxon>
    </lineage>
</organism>
<keyword evidence="5" id="KW-0560">Oxidoreductase</keyword>
<evidence type="ECO:0000259" key="7">
    <source>
        <dbReference type="Pfam" id="PF02770"/>
    </source>
</evidence>
<dbReference type="InterPro" id="IPR009100">
    <property type="entry name" value="AcylCoA_DH/oxidase_NM_dom_sf"/>
</dbReference>
<dbReference type="AlphaFoldDB" id="A0A381QBC6"/>
<dbReference type="InterPro" id="IPR037069">
    <property type="entry name" value="AcylCoA_DH/ox_N_sf"/>
</dbReference>
<dbReference type="InterPro" id="IPR052161">
    <property type="entry name" value="Mycobact_Acyl-CoA_DH"/>
</dbReference>
<dbReference type="InterPro" id="IPR009075">
    <property type="entry name" value="AcylCo_DH/oxidase_C"/>
</dbReference>
<evidence type="ECO:0000256" key="1">
    <source>
        <dbReference type="ARBA" id="ARBA00001974"/>
    </source>
</evidence>
<feature type="domain" description="Acyl-CoA oxidase/dehydrogenase middle" evidence="7">
    <location>
        <begin position="121"/>
        <end position="214"/>
    </location>
</feature>
<dbReference type="SUPFAM" id="SSF56645">
    <property type="entry name" value="Acyl-CoA dehydrogenase NM domain-like"/>
    <property type="match status" value="1"/>
</dbReference>
<gene>
    <name evidence="9" type="ORF">METZ01_LOCUS29008</name>
</gene>
<reference evidence="9" key="1">
    <citation type="submission" date="2018-05" db="EMBL/GenBank/DDBJ databases">
        <authorList>
            <person name="Lanie J.A."/>
            <person name="Ng W.-L."/>
            <person name="Kazmierczak K.M."/>
            <person name="Andrzejewski T.M."/>
            <person name="Davidsen T.M."/>
            <person name="Wayne K.J."/>
            <person name="Tettelin H."/>
            <person name="Glass J.I."/>
            <person name="Rusch D."/>
            <person name="Podicherti R."/>
            <person name="Tsui H.-C.T."/>
            <person name="Winkler M.E."/>
        </authorList>
    </citation>
    <scope>NUCLEOTIDE SEQUENCE</scope>
</reference>
<evidence type="ECO:0000256" key="3">
    <source>
        <dbReference type="ARBA" id="ARBA00022630"/>
    </source>
</evidence>
<accession>A0A381QBC6</accession>
<dbReference type="Pfam" id="PF02770">
    <property type="entry name" value="Acyl-CoA_dh_M"/>
    <property type="match status" value="1"/>
</dbReference>
<keyword evidence="3" id="KW-0285">Flavoprotein</keyword>
<dbReference type="InterPro" id="IPR013786">
    <property type="entry name" value="AcylCoA_DH/ox_N"/>
</dbReference>
<comment type="similarity">
    <text evidence="2">Belongs to the acyl-CoA dehydrogenase family.</text>
</comment>
<dbReference type="Gene3D" id="1.20.140.10">
    <property type="entry name" value="Butyryl-CoA Dehydrogenase, subunit A, domain 3"/>
    <property type="match status" value="1"/>
</dbReference>
<proteinExistence type="inferred from homology"/>
<evidence type="ECO:0000256" key="2">
    <source>
        <dbReference type="ARBA" id="ARBA00009347"/>
    </source>
</evidence>
<evidence type="ECO:0000313" key="9">
    <source>
        <dbReference type="EMBL" id="SUZ76154.1"/>
    </source>
</evidence>
<dbReference type="Gene3D" id="2.40.110.10">
    <property type="entry name" value="Butyryl-CoA Dehydrogenase, subunit A, domain 2"/>
    <property type="match status" value="1"/>
</dbReference>
<evidence type="ECO:0008006" key="10">
    <source>
        <dbReference type="Google" id="ProtNLM"/>
    </source>
</evidence>
<dbReference type="GO" id="GO:0005886">
    <property type="term" value="C:plasma membrane"/>
    <property type="evidence" value="ECO:0007669"/>
    <property type="project" value="TreeGrafter"/>
</dbReference>
<evidence type="ECO:0000256" key="4">
    <source>
        <dbReference type="ARBA" id="ARBA00022827"/>
    </source>
</evidence>
<protein>
    <recommendedName>
        <fullName evidence="10">Acyl-CoA dehydrogenase</fullName>
    </recommendedName>
</protein>
<dbReference type="GO" id="GO:0016627">
    <property type="term" value="F:oxidoreductase activity, acting on the CH-CH group of donors"/>
    <property type="evidence" value="ECO:0007669"/>
    <property type="project" value="InterPro"/>
</dbReference>
<keyword evidence="4" id="KW-0274">FAD</keyword>
<name>A0A381QBC6_9ZZZZ</name>
<dbReference type="PANTHER" id="PTHR43292">
    <property type="entry name" value="ACYL-COA DEHYDROGENASE"/>
    <property type="match status" value="1"/>
</dbReference>
<dbReference type="Pfam" id="PF02771">
    <property type="entry name" value="Acyl-CoA_dh_N"/>
    <property type="match status" value="1"/>
</dbReference>
<dbReference type="GO" id="GO:0050660">
    <property type="term" value="F:flavin adenine dinucleotide binding"/>
    <property type="evidence" value="ECO:0007669"/>
    <property type="project" value="InterPro"/>
</dbReference>
<dbReference type="Gene3D" id="1.10.540.10">
    <property type="entry name" value="Acyl-CoA dehydrogenase/oxidase, N-terminal domain"/>
    <property type="match status" value="1"/>
</dbReference>
<evidence type="ECO:0000256" key="5">
    <source>
        <dbReference type="ARBA" id="ARBA00023002"/>
    </source>
</evidence>
<sequence length="385" mass="41682">MAFRQEISGWIEGNCPESCLGPGAVPGGGTKVRMTDDQHAWMERAAGEGLTVPTWPTEYGGAGFSKEQYIVFLEEMRRLGARTPVAGMGTSMIGPTLLEFGTEEQKLAHLPRIARGEVWWCQGYSEPSSGSDLASLRTRAEDNGDHFVINGQKIWTSGAQFADWIFCLVRTDPDAPKHDGISFVLFSMDQPGVSVRPIRLISGASPFCETFFDDAIAQKTNLVGDLNKGWTVAKRLLQHERSGMLALTSGTNREVGIELDELAKACLGEIGGKIADSSVRTEIARHYINAQAFRLTQRRTVEESAGSTPGPATSIFKLYGANLAKERSEMQLAMLGTGAIGWESDDSGAQEITRSWLGGKARSIAGGSNEVQLNIIAKRVLGLPD</sequence>
<dbReference type="EMBL" id="UINC01001267">
    <property type="protein sequence ID" value="SUZ76154.1"/>
    <property type="molecule type" value="Genomic_DNA"/>
</dbReference>